<dbReference type="RefSeq" id="WP_008614401.1">
    <property type="nucleotide sequence ID" value="NZ_AONQ01000005.1"/>
</dbReference>
<evidence type="ECO:0000313" key="4">
    <source>
        <dbReference type="Proteomes" id="UP000011744"/>
    </source>
</evidence>
<dbReference type="PROSITE" id="PS51257">
    <property type="entry name" value="PROKAR_LIPOPROTEIN"/>
    <property type="match status" value="1"/>
</dbReference>
<keyword evidence="1" id="KW-1133">Transmembrane helix</keyword>
<dbReference type="SUPFAM" id="SSF52266">
    <property type="entry name" value="SGNH hydrolase"/>
    <property type="match status" value="1"/>
</dbReference>
<evidence type="ECO:0000313" key="3">
    <source>
        <dbReference type="EMBL" id="EME71474.1"/>
    </source>
</evidence>
<comment type="caution">
    <text evidence="3">The sequence shown here is derived from an EMBL/GenBank/DDBJ whole genome shotgun (WGS) entry which is preliminary data.</text>
</comment>
<dbReference type="PATRIC" id="fig|1244869.3.peg.732"/>
<organism evidence="3 4">
    <name type="scientific">Paramagnetospirillum caucaseum</name>
    <dbReference type="NCBI Taxonomy" id="1244869"/>
    <lineage>
        <taxon>Bacteria</taxon>
        <taxon>Pseudomonadati</taxon>
        <taxon>Pseudomonadota</taxon>
        <taxon>Alphaproteobacteria</taxon>
        <taxon>Rhodospirillales</taxon>
        <taxon>Magnetospirillaceae</taxon>
        <taxon>Paramagnetospirillum</taxon>
    </lineage>
</organism>
<gene>
    <name evidence="3" type="ORF">H261_03658</name>
</gene>
<proteinExistence type="predicted"/>
<dbReference type="STRING" id="1244869.H261_03658"/>
<dbReference type="Proteomes" id="UP000011744">
    <property type="component" value="Unassembled WGS sequence"/>
</dbReference>
<feature type="transmembrane region" description="Helical" evidence="1">
    <location>
        <begin position="12"/>
        <end position="35"/>
    </location>
</feature>
<keyword evidence="4" id="KW-1185">Reference proteome</keyword>
<dbReference type="Gene3D" id="3.40.50.1110">
    <property type="entry name" value="SGNH hydrolase"/>
    <property type="match status" value="1"/>
</dbReference>
<feature type="domain" description="SGNH hydrolase-type esterase" evidence="2">
    <location>
        <begin position="102"/>
        <end position="242"/>
    </location>
</feature>
<dbReference type="InterPro" id="IPR036514">
    <property type="entry name" value="SGNH_hydro_sf"/>
</dbReference>
<protein>
    <recommendedName>
        <fullName evidence="2">SGNH hydrolase-type esterase domain-containing protein</fullName>
    </recommendedName>
</protein>
<dbReference type="AlphaFoldDB" id="M3AFY4"/>
<evidence type="ECO:0000259" key="2">
    <source>
        <dbReference type="Pfam" id="PF13472"/>
    </source>
</evidence>
<dbReference type="InterPro" id="IPR013830">
    <property type="entry name" value="SGNH_hydro"/>
</dbReference>
<sequence>MVRYRRSRLRDLAANLLLTVTACLTFLILAEFIAWQFNPPPRPGLPAGMFRVAPGSVWTMTPDFRGVMDNRVDFTNVPATADASGARVVPAAPAEAPRRLLVIGDSQTFGHGLSDQDSWPNRLQEDLNRREQPVKVVNLAVPAINIDQYLARIRLLAPSLGPADTVLIGMSWNDLITPPSDRASNRIVEGYLVKAEAADNDANIKARVRVYDFTGVMVPRFQDLKSVLDAMSQNSALVATLYPRAKAVYYRLRNHSPVANLVAAGVPEANFLMMRQIADLLASSGARLVVTLLPERMFFEDQAFAVYSVNGRDFPTPDYQAAIALPLCEMAAITCLNAFPLLHDHQREGLVFPVDGHFNPKGAALIGTWLAGRLY</sequence>
<evidence type="ECO:0000256" key="1">
    <source>
        <dbReference type="SAM" id="Phobius"/>
    </source>
</evidence>
<dbReference type="EMBL" id="AONQ01000005">
    <property type="protein sequence ID" value="EME71474.1"/>
    <property type="molecule type" value="Genomic_DNA"/>
</dbReference>
<dbReference type="GO" id="GO:0016788">
    <property type="term" value="F:hydrolase activity, acting on ester bonds"/>
    <property type="evidence" value="ECO:0007669"/>
    <property type="project" value="UniProtKB-ARBA"/>
</dbReference>
<accession>M3AFY4</accession>
<dbReference type="OrthoDB" id="7324791at2"/>
<keyword evidence="1" id="KW-0812">Transmembrane</keyword>
<dbReference type="Pfam" id="PF13472">
    <property type="entry name" value="Lipase_GDSL_2"/>
    <property type="match status" value="1"/>
</dbReference>
<reference evidence="3 4" key="1">
    <citation type="journal article" date="2014" name="Genome Announc.">
        <title>Draft Genome Sequence of Magnetospirillum sp. Strain SO-1, a Freshwater Magnetotactic Bacterium Isolated from the Ol'khovka River, Russia.</title>
        <authorList>
            <person name="Grouzdev D.S."/>
            <person name="Dziuba M.V."/>
            <person name="Sukhacheva M.S."/>
            <person name="Mardanov A.V."/>
            <person name="Beletskiy A.V."/>
            <person name="Kuznetsov B.B."/>
            <person name="Skryabin K.G."/>
        </authorList>
    </citation>
    <scope>NUCLEOTIDE SEQUENCE [LARGE SCALE GENOMIC DNA]</scope>
    <source>
        <strain evidence="3 4">SO-1</strain>
    </source>
</reference>
<name>M3AFY4_9PROT</name>
<keyword evidence="1" id="KW-0472">Membrane</keyword>